<feature type="coiled-coil region" evidence="1">
    <location>
        <begin position="130"/>
        <end position="171"/>
    </location>
</feature>
<comment type="caution">
    <text evidence="3">The sequence shown here is derived from an EMBL/GenBank/DDBJ whole genome shotgun (WGS) entry which is preliminary data.</text>
</comment>
<reference evidence="3 4" key="1">
    <citation type="submission" date="2017-10" db="EMBL/GenBank/DDBJ databases">
        <title>Genomic analysis of the genus Acetobacter.</title>
        <authorList>
            <person name="Kim K.H."/>
            <person name="Chun B.H."/>
            <person name="Son A.R."/>
            <person name="Jeon C.O."/>
        </authorList>
    </citation>
    <scope>NUCLEOTIDE SEQUENCE [LARGE SCALE GENOMIC DNA]</scope>
    <source>
        <strain evidence="3 4">LHT 2458</strain>
    </source>
</reference>
<keyword evidence="4" id="KW-1185">Reference proteome</keyword>
<evidence type="ECO:0000256" key="2">
    <source>
        <dbReference type="SAM" id="MobiDB-lite"/>
    </source>
</evidence>
<accession>A0A2G4RDU5</accession>
<feature type="region of interest" description="Disordered" evidence="2">
    <location>
        <begin position="265"/>
        <end position="300"/>
    </location>
</feature>
<dbReference type="SUPFAM" id="SSF158791">
    <property type="entry name" value="MgtE N-terminal domain-like"/>
    <property type="match status" value="1"/>
</dbReference>
<dbReference type="Proteomes" id="UP000228751">
    <property type="component" value="Unassembled WGS sequence"/>
</dbReference>
<keyword evidence="1" id="KW-0175">Coiled coil</keyword>
<gene>
    <name evidence="3" type="ORF">CSR02_04755</name>
</gene>
<dbReference type="AlphaFoldDB" id="A0A2G4RDU5"/>
<evidence type="ECO:0000256" key="1">
    <source>
        <dbReference type="SAM" id="Coils"/>
    </source>
</evidence>
<organism evidence="3 4">
    <name type="scientific">Acetobacter pomorum</name>
    <dbReference type="NCBI Taxonomy" id="65959"/>
    <lineage>
        <taxon>Bacteria</taxon>
        <taxon>Pseudomonadati</taxon>
        <taxon>Pseudomonadota</taxon>
        <taxon>Alphaproteobacteria</taxon>
        <taxon>Acetobacterales</taxon>
        <taxon>Acetobacteraceae</taxon>
        <taxon>Acetobacter</taxon>
    </lineage>
</organism>
<evidence type="ECO:0000313" key="4">
    <source>
        <dbReference type="Proteomes" id="UP000228751"/>
    </source>
</evidence>
<proteinExistence type="predicted"/>
<protein>
    <recommendedName>
        <fullName evidence="5">Flagellar protein FlbB</fullName>
    </recommendedName>
</protein>
<evidence type="ECO:0000313" key="3">
    <source>
        <dbReference type="EMBL" id="PHY94734.1"/>
    </source>
</evidence>
<dbReference type="EMBL" id="PEBQ01000074">
    <property type="protein sequence ID" value="PHY94734.1"/>
    <property type="molecule type" value="Genomic_DNA"/>
</dbReference>
<sequence length="300" mass="32626">MTVLLALNLHSLASKFGDAGEDQATISPASAPEKKESGEVKSSNQAEDVKSNATTAPQTTEASANLTQRQKLNMLEGWQAYDAASKPSDHADGGPGSSPADAEDIMETDPRVKTAAQDIMGDIKSHQPQIESQNKVYEAQQKNLETERRALDQQIQNLKNSEADLDAKRTEQKKAFETEVDRLARVYEQMPPKDAAVVFNILDMHVMVPVALHMNPRKASAIIGNMSPDRANILSQYMAGIRTISSPEPGKEYQSEMATIGGLIASEGKAGREAGNDMQTFSQKPDSPPWQADAFKSSRQ</sequence>
<name>A0A2G4RDU5_9PROT</name>
<evidence type="ECO:0008006" key="5">
    <source>
        <dbReference type="Google" id="ProtNLM"/>
    </source>
</evidence>
<feature type="region of interest" description="Disordered" evidence="2">
    <location>
        <begin position="14"/>
        <end position="106"/>
    </location>
</feature>
<feature type="compositionally biased region" description="Polar residues" evidence="2">
    <location>
        <begin position="40"/>
        <end position="71"/>
    </location>
</feature>